<feature type="repeat" description="WD" evidence="5">
    <location>
        <begin position="321"/>
        <end position="361"/>
    </location>
</feature>
<evidence type="ECO:0000256" key="6">
    <source>
        <dbReference type="SAM" id="MobiDB-lite"/>
    </source>
</evidence>
<dbReference type="PANTHER" id="PTHR19865">
    <property type="entry name" value="U3 SMALL NUCLEOLAR RNA INTERACTING PROTEIN 2"/>
    <property type="match status" value="1"/>
</dbReference>
<dbReference type="GO" id="GO:0034511">
    <property type="term" value="F:U3 snoRNA binding"/>
    <property type="evidence" value="ECO:0007669"/>
    <property type="project" value="InterPro"/>
</dbReference>
<evidence type="ECO:0000256" key="5">
    <source>
        <dbReference type="PROSITE-ProRule" id="PRU00221"/>
    </source>
</evidence>
<gene>
    <name evidence="7" type="ORF">RN001_016042</name>
</gene>
<dbReference type="Gene3D" id="2.130.10.10">
    <property type="entry name" value="YVTN repeat-like/Quinoprotein amine dehydrogenase"/>
    <property type="match status" value="1"/>
</dbReference>
<protein>
    <recommendedName>
        <fullName evidence="9">U3 small nucleolar RNA-interacting protein 2</fullName>
    </recommendedName>
</protein>
<dbReference type="CDD" id="cd00200">
    <property type="entry name" value="WD40"/>
    <property type="match status" value="1"/>
</dbReference>
<dbReference type="InterPro" id="IPR001680">
    <property type="entry name" value="WD40_rpt"/>
</dbReference>
<dbReference type="AlphaFoldDB" id="A0AAN7SK84"/>
<evidence type="ECO:0000313" key="8">
    <source>
        <dbReference type="Proteomes" id="UP001353858"/>
    </source>
</evidence>
<dbReference type="InterPro" id="IPR039241">
    <property type="entry name" value="Rrp9-like"/>
</dbReference>
<dbReference type="EMBL" id="JARPUR010000008">
    <property type="protein sequence ID" value="KAK4871918.1"/>
    <property type="molecule type" value="Genomic_DNA"/>
</dbReference>
<reference evidence="8" key="1">
    <citation type="submission" date="2023-01" db="EMBL/GenBank/DDBJ databases">
        <title>Key to firefly adult light organ development and bioluminescence: homeobox transcription factors regulate luciferase expression and transportation to peroxisome.</title>
        <authorList>
            <person name="Fu X."/>
        </authorList>
    </citation>
    <scope>NUCLEOTIDE SEQUENCE [LARGE SCALE GENOMIC DNA]</scope>
</reference>
<evidence type="ECO:0000256" key="4">
    <source>
        <dbReference type="ARBA" id="ARBA00023242"/>
    </source>
</evidence>
<dbReference type="PROSITE" id="PS50294">
    <property type="entry name" value="WD_REPEATS_REGION"/>
    <property type="match status" value="4"/>
</dbReference>
<comment type="subcellular location">
    <subcellularLocation>
        <location evidence="1">Nucleus</location>
    </subcellularLocation>
</comment>
<sequence>MSFFIKNKQSRRGAKNKFSNKKEHKGKSKRPKLETRDDEITSSEDEQDPEEPVENHVKDLSSEDENETAQEKKLRLAKIYLEEIEKEELARLEDKEFDSEQVNGALISERLKIDYLKQTGRLKASVAHEYIGADTDNLKILKAKEHKSAITCICVSSNGNYLFSGSKNGSIVKWSLLEYKKVGSIPYKKKSDSKEVLGHSKEILSIALSADDNFLAVGDGTNIIQVWDPTNLKHKGSLTGHRDSVTGLTFRRGTHTLYSCSKDRSIKVWTLDEMSYVETLYGHQDKITSIDSLSKERAITSGGRDTSIRIWKIVEESQLIYNGHSGSIDIVRLINEEHFVSGGDDGYLCVWSVSKKKPLCMVKEAHGCDTTNSQPNWITSVASLVNTDLIASGSHDGFIRIWKLESNFRKISLLFSIEIEGFVNDLVFTLDGKYLLAGIGREHRFGRWTVINSAKDTVVIIPLIKK</sequence>
<evidence type="ECO:0000256" key="3">
    <source>
        <dbReference type="ARBA" id="ARBA00022737"/>
    </source>
</evidence>
<dbReference type="Proteomes" id="UP001353858">
    <property type="component" value="Unassembled WGS sequence"/>
</dbReference>
<comment type="caution">
    <text evidence="7">The sequence shown here is derived from an EMBL/GenBank/DDBJ whole genome shotgun (WGS) entry which is preliminary data.</text>
</comment>
<dbReference type="PRINTS" id="PR00320">
    <property type="entry name" value="GPROTEINBRPT"/>
</dbReference>
<evidence type="ECO:0008006" key="9">
    <source>
        <dbReference type="Google" id="ProtNLM"/>
    </source>
</evidence>
<keyword evidence="2 5" id="KW-0853">WD repeat</keyword>
<feature type="repeat" description="WD" evidence="5">
    <location>
        <begin position="371"/>
        <end position="412"/>
    </location>
</feature>
<feature type="region of interest" description="Disordered" evidence="6">
    <location>
        <begin position="1"/>
        <end position="69"/>
    </location>
</feature>
<dbReference type="PANTHER" id="PTHR19865:SF0">
    <property type="entry name" value="U3 SMALL NUCLEOLAR RNA-INTERACTING PROTEIN 2"/>
    <property type="match status" value="1"/>
</dbReference>
<keyword evidence="8" id="KW-1185">Reference proteome</keyword>
<proteinExistence type="predicted"/>
<feature type="compositionally biased region" description="Acidic residues" evidence="6">
    <location>
        <begin position="40"/>
        <end position="52"/>
    </location>
</feature>
<evidence type="ECO:0000256" key="2">
    <source>
        <dbReference type="ARBA" id="ARBA00022574"/>
    </source>
</evidence>
<dbReference type="InterPro" id="IPR015943">
    <property type="entry name" value="WD40/YVTN_repeat-like_dom_sf"/>
</dbReference>
<feature type="repeat" description="WD" evidence="5">
    <location>
        <begin position="196"/>
        <end position="228"/>
    </location>
</feature>
<keyword evidence="3" id="KW-0677">Repeat</keyword>
<name>A0AAN7SK84_9COLE</name>
<dbReference type="SUPFAM" id="SSF50978">
    <property type="entry name" value="WD40 repeat-like"/>
    <property type="match status" value="1"/>
</dbReference>
<feature type="compositionally biased region" description="Basic residues" evidence="6">
    <location>
        <begin position="8"/>
        <end position="30"/>
    </location>
</feature>
<feature type="repeat" description="WD" evidence="5">
    <location>
        <begin position="238"/>
        <end position="279"/>
    </location>
</feature>
<dbReference type="GO" id="GO:0032040">
    <property type="term" value="C:small-subunit processome"/>
    <property type="evidence" value="ECO:0007669"/>
    <property type="project" value="TreeGrafter"/>
</dbReference>
<feature type="repeat" description="WD" evidence="5">
    <location>
        <begin position="143"/>
        <end position="184"/>
    </location>
</feature>
<keyword evidence="4" id="KW-0539">Nucleus</keyword>
<dbReference type="SMART" id="SM00320">
    <property type="entry name" value="WD40"/>
    <property type="match status" value="6"/>
</dbReference>
<dbReference type="InterPro" id="IPR036322">
    <property type="entry name" value="WD40_repeat_dom_sf"/>
</dbReference>
<evidence type="ECO:0000256" key="1">
    <source>
        <dbReference type="ARBA" id="ARBA00004123"/>
    </source>
</evidence>
<evidence type="ECO:0000313" key="7">
    <source>
        <dbReference type="EMBL" id="KAK4871918.1"/>
    </source>
</evidence>
<dbReference type="InterPro" id="IPR020472">
    <property type="entry name" value="WD40_PAC1"/>
</dbReference>
<organism evidence="7 8">
    <name type="scientific">Aquatica leii</name>
    <dbReference type="NCBI Taxonomy" id="1421715"/>
    <lineage>
        <taxon>Eukaryota</taxon>
        <taxon>Metazoa</taxon>
        <taxon>Ecdysozoa</taxon>
        <taxon>Arthropoda</taxon>
        <taxon>Hexapoda</taxon>
        <taxon>Insecta</taxon>
        <taxon>Pterygota</taxon>
        <taxon>Neoptera</taxon>
        <taxon>Endopterygota</taxon>
        <taxon>Coleoptera</taxon>
        <taxon>Polyphaga</taxon>
        <taxon>Elateriformia</taxon>
        <taxon>Elateroidea</taxon>
        <taxon>Lampyridae</taxon>
        <taxon>Luciolinae</taxon>
        <taxon>Aquatica</taxon>
    </lineage>
</organism>
<dbReference type="FunFam" id="2.130.10.10:FF:000509">
    <property type="entry name" value="U3 small nucleolar RNA-interacting protein"/>
    <property type="match status" value="1"/>
</dbReference>
<dbReference type="Pfam" id="PF00400">
    <property type="entry name" value="WD40"/>
    <property type="match status" value="6"/>
</dbReference>
<accession>A0AAN7SK84</accession>
<dbReference type="PROSITE" id="PS50082">
    <property type="entry name" value="WD_REPEATS_2"/>
    <property type="match status" value="6"/>
</dbReference>
<feature type="repeat" description="WD" evidence="5">
    <location>
        <begin position="280"/>
        <end position="321"/>
    </location>
</feature>